<dbReference type="AlphaFoldDB" id="A0A8J5JEZ9"/>
<dbReference type="InterPro" id="IPR050471">
    <property type="entry name" value="AB_hydrolase"/>
</dbReference>
<dbReference type="Pfam" id="PF00561">
    <property type="entry name" value="Abhydrolase_1"/>
    <property type="match status" value="3"/>
</dbReference>
<proteinExistence type="predicted"/>
<organism evidence="2 3">
    <name type="scientific">Phytophthora aleatoria</name>
    <dbReference type="NCBI Taxonomy" id="2496075"/>
    <lineage>
        <taxon>Eukaryota</taxon>
        <taxon>Sar</taxon>
        <taxon>Stramenopiles</taxon>
        <taxon>Oomycota</taxon>
        <taxon>Peronosporomycetes</taxon>
        <taxon>Peronosporales</taxon>
        <taxon>Peronosporaceae</taxon>
        <taxon>Phytophthora</taxon>
    </lineage>
</organism>
<dbReference type="Proteomes" id="UP000709295">
    <property type="component" value="Unassembled WGS sequence"/>
</dbReference>
<feature type="domain" description="AB hydrolase-1" evidence="1">
    <location>
        <begin position="472"/>
        <end position="720"/>
    </location>
</feature>
<comment type="caution">
    <text evidence="2">The sequence shown here is derived from an EMBL/GenBank/DDBJ whole genome shotgun (WGS) entry which is preliminary data.</text>
</comment>
<evidence type="ECO:0000259" key="1">
    <source>
        <dbReference type="Pfam" id="PF00561"/>
    </source>
</evidence>
<evidence type="ECO:0000313" key="2">
    <source>
        <dbReference type="EMBL" id="KAG6974258.1"/>
    </source>
</evidence>
<feature type="domain" description="AB hydrolase-1" evidence="1">
    <location>
        <begin position="84"/>
        <end position="189"/>
    </location>
</feature>
<protein>
    <recommendedName>
        <fullName evidence="1">AB hydrolase-1 domain-containing protein</fullName>
    </recommendedName>
</protein>
<keyword evidence="3" id="KW-1185">Reference proteome</keyword>
<feature type="domain" description="AB hydrolase-1" evidence="1">
    <location>
        <begin position="843"/>
        <end position="1093"/>
    </location>
</feature>
<reference evidence="2" key="1">
    <citation type="submission" date="2021-01" db="EMBL/GenBank/DDBJ databases">
        <title>Phytophthora aleatoria, a newly-described species from Pinus radiata is distinct from Phytophthora cactorum isolates based on comparative genomics.</title>
        <authorList>
            <person name="Mcdougal R."/>
            <person name="Panda P."/>
            <person name="Williams N."/>
            <person name="Studholme D.J."/>
        </authorList>
    </citation>
    <scope>NUCLEOTIDE SEQUENCE</scope>
    <source>
        <strain evidence="2">NZFS 4037</strain>
    </source>
</reference>
<sequence length="1115" mass="122477">MRITPLADCHDPPRQEEVMKIEEIPTFAGLGIHSERHIAALRSAPKHFPKDRIQRATLPSGLTIEYAIESSDEPETEDLPEERLVMINGFMMTKEGWAPVIDILVDKWDAKTQGKKLKILSFDNRGAGGSDAPFTRYTTSQMAQDTLSLLNYVGWDSAHFVGGSMGGMIAIELAATVPERVLSLALLLTTRGAYLPHPRMWKPFLGSVLGGSMQCVMELLYPMQDVLKKYHATPQSDNALPPLYALIAQGVACLTHWVSDERLELVAKSDFPILIIGGKHDILIPPENSVTLIERLKGEHVHTLFFETGGHGAFFQFVEEIADGLQQTIQLDEAAHPPSRCNSSITLIEQTLLVATMALPSYQYRDGVISRTNEKKAMWRVDGPKARVHQCLRSHFEICAKKVAALFPMPFEPEVVSSPGIHTQRQVEALYAASKYFGEGVAKEAFISTGITVSYAVLELPPMNASVGVEQVVLVAGFMQPKDTWAHFIDSLLPKWNQKQRGVGLSILVLDNRGFGGTDAPFGMYSTRTMAEDILALMDHIGWRSAHIVGGSMGGMVAQELALLDLRRVRSLTLVSTSRDRYKASGRSLGLMVRKTFSFSSVPAKANSMVDTLFPQEYVATTRIAETGESVRSAIARMYELQLKKWPEPSLSGVMGQTAAVQTHFVSDERLHDMNDAGFPILIVSAMLDDVIPAAESIVLKEHLSGEHVHTLFFDTGGHGAICQYADEIADEVIETMRRASPPLLDRDIARMVLTCPANGFKMMKEFLKETSKPATGVFPIRIQGQDIKMVLCRLEQHMASKYAAFRVYTPEAIQKTKVATGITMGYLIQEVGDGSSKDETRLVLIMGYGYRKEEWAPLIDGLLTQWEQRNPGKTLKVLTLDNRGVGDTDAPWGKYSTSDMAQDTLALLDAVGWKTAHLAGVSMGGMISQEIALAAPERLQSLSLLVTSPGSFTPDASAYPAILTTLASSDMDNVTNAMLSFLYPDSFLVSKNGDNGTMHDVFFKYHMEVAATLGAPSSFGALGQTAALVLHSVSDKKLTKIRDYGFPILIIGAKQDQCINVSHSLHFSKVLESDHTKLVMYEDAGHACFLQHIDEIVDNILDTVQSTKLSAPAS</sequence>
<dbReference type="InterPro" id="IPR000073">
    <property type="entry name" value="AB_hydrolase_1"/>
</dbReference>
<dbReference type="PANTHER" id="PTHR43433:SF5">
    <property type="entry name" value="AB HYDROLASE-1 DOMAIN-CONTAINING PROTEIN"/>
    <property type="match status" value="1"/>
</dbReference>
<dbReference type="EMBL" id="JAENGY010000092">
    <property type="protein sequence ID" value="KAG6974258.1"/>
    <property type="molecule type" value="Genomic_DNA"/>
</dbReference>
<accession>A0A8J5JEZ9</accession>
<name>A0A8J5JEZ9_9STRA</name>
<gene>
    <name evidence="2" type="ORF">JG688_00003157</name>
</gene>
<dbReference type="PANTHER" id="PTHR43433">
    <property type="entry name" value="HYDROLASE, ALPHA/BETA FOLD FAMILY PROTEIN"/>
    <property type="match status" value="1"/>
</dbReference>
<evidence type="ECO:0000313" key="3">
    <source>
        <dbReference type="Proteomes" id="UP000709295"/>
    </source>
</evidence>